<proteinExistence type="predicted"/>
<keyword evidence="2" id="KW-1185">Reference proteome</keyword>
<evidence type="ECO:0000313" key="2">
    <source>
        <dbReference type="Proteomes" id="UP001055811"/>
    </source>
</evidence>
<organism evidence="1 2">
    <name type="scientific">Cichorium intybus</name>
    <name type="common">Chicory</name>
    <dbReference type="NCBI Taxonomy" id="13427"/>
    <lineage>
        <taxon>Eukaryota</taxon>
        <taxon>Viridiplantae</taxon>
        <taxon>Streptophyta</taxon>
        <taxon>Embryophyta</taxon>
        <taxon>Tracheophyta</taxon>
        <taxon>Spermatophyta</taxon>
        <taxon>Magnoliopsida</taxon>
        <taxon>eudicotyledons</taxon>
        <taxon>Gunneridae</taxon>
        <taxon>Pentapetalae</taxon>
        <taxon>asterids</taxon>
        <taxon>campanulids</taxon>
        <taxon>Asterales</taxon>
        <taxon>Asteraceae</taxon>
        <taxon>Cichorioideae</taxon>
        <taxon>Cichorieae</taxon>
        <taxon>Cichoriinae</taxon>
        <taxon>Cichorium</taxon>
    </lineage>
</organism>
<gene>
    <name evidence="1" type="ORF">L2E82_22783</name>
</gene>
<dbReference type="EMBL" id="CM042012">
    <property type="protein sequence ID" value="KAI3751692.1"/>
    <property type="molecule type" value="Genomic_DNA"/>
</dbReference>
<protein>
    <submittedName>
        <fullName evidence="1">Uncharacterized protein</fullName>
    </submittedName>
</protein>
<evidence type="ECO:0000313" key="1">
    <source>
        <dbReference type="EMBL" id="KAI3751692.1"/>
    </source>
</evidence>
<sequence length="92" mass="10885">MHGGGRRLHNWSKVVFPPVDSSGEGLVFDGFNFHERKRVRRVVADGVLNARAVRRHGGESRKQRHRRRVEWRRRDLESIADKGDQRKVEEFR</sequence>
<reference evidence="2" key="1">
    <citation type="journal article" date="2022" name="Mol. Ecol. Resour.">
        <title>The genomes of chicory, endive, great burdock and yacon provide insights into Asteraceae palaeo-polyploidization history and plant inulin production.</title>
        <authorList>
            <person name="Fan W."/>
            <person name="Wang S."/>
            <person name="Wang H."/>
            <person name="Wang A."/>
            <person name="Jiang F."/>
            <person name="Liu H."/>
            <person name="Zhao H."/>
            <person name="Xu D."/>
            <person name="Zhang Y."/>
        </authorList>
    </citation>
    <scope>NUCLEOTIDE SEQUENCE [LARGE SCALE GENOMIC DNA]</scope>
    <source>
        <strain evidence="2">cv. Punajuju</strain>
    </source>
</reference>
<accession>A0ACB9DZP4</accession>
<name>A0ACB9DZP4_CICIN</name>
<reference evidence="1 2" key="2">
    <citation type="journal article" date="2022" name="Mol. Ecol. Resour.">
        <title>The genomes of chicory, endive, great burdock and yacon provide insights into Asteraceae paleo-polyploidization history and plant inulin production.</title>
        <authorList>
            <person name="Fan W."/>
            <person name="Wang S."/>
            <person name="Wang H."/>
            <person name="Wang A."/>
            <person name="Jiang F."/>
            <person name="Liu H."/>
            <person name="Zhao H."/>
            <person name="Xu D."/>
            <person name="Zhang Y."/>
        </authorList>
    </citation>
    <scope>NUCLEOTIDE SEQUENCE [LARGE SCALE GENOMIC DNA]</scope>
    <source>
        <strain evidence="2">cv. Punajuju</strain>
        <tissue evidence="1">Leaves</tissue>
    </source>
</reference>
<comment type="caution">
    <text evidence="1">The sequence shown here is derived from an EMBL/GenBank/DDBJ whole genome shotgun (WGS) entry which is preliminary data.</text>
</comment>
<dbReference type="Proteomes" id="UP001055811">
    <property type="component" value="Linkage Group LG04"/>
</dbReference>